<evidence type="ECO:0000256" key="1">
    <source>
        <dbReference type="SAM" id="MobiDB-lite"/>
    </source>
</evidence>
<evidence type="ECO:0000313" key="2">
    <source>
        <dbReference type="EMBL" id="KAI1858570.1"/>
    </source>
</evidence>
<sequence>MGPNSTDNGSSMAMPCDGFTSPIARSVLSDLKAPDAPILPGCTVDRLQDGPVVFSKEMLQAYNIMRGSTNGMGGDREDPLTEWIRLRGGLKDTAEPSEGRKDLKRALSNIRNHLQSEKCMEDSPVDSIFELHRPAAEHEHIQPLPGMDLSDHKFSACCANFVFKEDEEEEEEDQGPPGRISPCTFLAWAKDCNSWKKDKDLLKESAEQDLPFATARQRPASPELCDTPPVIKRPDRWPQQFDGQVCQDSGTALSPCYAVPSNPSVLWTAEGIEADRMASMPRFEDHYSRMDPVAAKQLQNLKQVGRPTLGGPSPGGQNEHYTTSEVNEAVGQDIATHHQNASKEIFQAHIGFQYAAIAAVEAETNTLAGAIREQTTKIRCLESEKETVSLAVWSLKHKRLQEAAMRSHAEQEKRRARVVGHFHDHVRDLDYKHRHSAAQLLRDMNKKAQNDQIIQQLELDIGCLCFEVGKGCPEEVYEELSAGPGPNASRDVSAAAHQQKVEDVAARAKSSPLYVAKHGGQLNMEQHPLCAPSTHPDSSSATQVEDFEGEVQQVVGHGKATVQPHATRVGHDRAVDSGAKDVDGGQMELEPGRYHVQNELQCDSAREIDPYDSQGFAISPRDLAVQSTHALPSQEASTPSRTSNAMPDLPWMELLTADVPTKDIQGIDSTVDPADAESPSYALGSTSLEQNPDDTFPSPPHALKGNDTSRTDILATGL</sequence>
<gene>
    <name evidence="2" type="ORF">JX265_010663</name>
</gene>
<dbReference type="EMBL" id="JAFIMR010000036">
    <property type="protein sequence ID" value="KAI1858570.1"/>
    <property type="molecule type" value="Genomic_DNA"/>
</dbReference>
<protein>
    <submittedName>
        <fullName evidence="2">Uncharacterized protein</fullName>
    </submittedName>
</protein>
<dbReference type="AlphaFoldDB" id="A0A9P9WDR3"/>
<dbReference type="Proteomes" id="UP000829685">
    <property type="component" value="Unassembled WGS sequence"/>
</dbReference>
<evidence type="ECO:0000313" key="3">
    <source>
        <dbReference type="Proteomes" id="UP000829685"/>
    </source>
</evidence>
<feature type="compositionally biased region" description="Polar residues" evidence="1">
    <location>
        <begin position="628"/>
        <end position="645"/>
    </location>
</feature>
<reference evidence="2" key="1">
    <citation type="submission" date="2021-03" db="EMBL/GenBank/DDBJ databases">
        <title>Revisited historic fungal species revealed as producer of novel bioactive compounds through whole genome sequencing and comparative genomics.</title>
        <authorList>
            <person name="Vignolle G.A."/>
            <person name="Hochenegger N."/>
            <person name="Mach R.L."/>
            <person name="Mach-Aigner A.R."/>
            <person name="Javad Rahimi M."/>
            <person name="Salim K.A."/>
            <person name="Chan C.M."/>
            <person name="Lim L.B.L."/>
            <person name="Cai F."/>
            <person name="Druzhinina I.S."/>
            <person name="U'Ren J.M."/>
            <person name="Derntl C."/>
        </authorList>
    </citation>
    <scope>NUCLEOTIDE SEQUENCE</scope>
    <source>
        <strain evidence="2">TUCIM 5799</strain>
    </source>
</reference>
<keyword evidence="3" id="KW-1185">Reference proteome</keyword>
<name>A0A9P9WDR3_9PEZI</name>
<accession>A0A9P9WDR3</accession>
<proteinExistence type="predicted"/>
<comment type="caution">
    <text evidence="2">The sequence shown here is derived from an EMBL/GenBank/DDBJ whole genome shotgun (WGS) entry which is preliminary data.</text>
</comment>
<organism evidence="2 3">
    <name type="scientific">Neoarthrinium moseri</name>
    <dbReference type="NCBI Taxonomy" id="1658444"/>
    <lineage>
        <taxon>Eukaryota</taxon>
        <taxon>Fungi</taxon>
        <taxon>Dikarya</taxon>
        <taxon>Ascomycota</taxon>
        <taxon>Pezizomycotina</taxon>
        <taxon>Sordariomycetes</taxon>
        <taxon>Xylariomycetidae</taxon>
        <taxon>Amphisphaeriales</taxon>
        <taxon>Apiosporaceae</taxon>
        <taxon>Neoarthrinium</taxon>
    </lineage>
</organism>
<feature type="region of interest" description="Disordered" evidence="1">
    <location>
        <begin position="664"/>
        <end position="718"/>
    </location>
</feature>
<feature type="region of interest" description="Disordered" evidence="1">
    <location>
        <begin position="628"/>
        <end position="647"/>
    </location>
</feature>